<gene>
    <name evidence="3" type="ORF">X975_19951</name>
</gene>
<dbReference type="Pfam" id="PF13358">
    <property type="entry name" value="DDE_3"/>
    <property type="match status" value="1"/>
</dbReference>
<feature type="non-terminal residue" evidence="3">
    <location>
        <position position="313"/>
    </location>
</feature>
<evidence type="ECO:0000259" key="1">
    <source>
        <dbReference type="Pfam" id="PF01498"/>
    </source>
</evidence>
<sequence length="313" mass="36248">MSVDDRYLTLCARKNTTATTTLLRSSLVAATERLVSTSTVRRKLHEGVCMRGDKPFICLPLTSLHRRDCLQWARQHVHWTLDQWRAVLFRDESRFSLESDSRRYLIWRKPGIRYHPSNIRERDAYGRRIVCAWGGISLGGRTDLHVFPRGTVNAQVCRNDILDAYVRQYAGAIGDAFLLQDDNARLHRARIINDYLQQKAIMSMEWPARSPDLNPIEHVWDALESLLTNELNYLKAVAIDRGFSPVIIDKAVKKFSESHHRRHSTVRNNINDFVVLPFYPSVSYKVEWILHKFNFQIFCSPDEEGPVAALEID</sequence>
<dbReference type="GO" id="GO:0015074">
    <property type="term" value="P:DNA integration"/>
    <property type="evidence" value="ECO:0007669"/>
    <property type="project" value="InterPro"/>
</dbReference>
<dbReference type="PANTHER" id="PTHR23022:SF135">
    <property type="entry name" value="SI:DKEY-77F5.3"/>
    <property type="match status" value="1"/>
</dbReference>
<evidence type="ECO:0000259" key="2">
    <source>
        <dbReference type="Pfam" id="PF13358"/>
    </source>
</evidence>
<dbReference type="Gene3D" id="3.30.420.10">
    <property type="entry name" value="Ribonuclease H-like superfamily/Ribonuclease H"/>
    <property type="match status" value="1"/>
</dbReference>
<dbReference type="InterPro" id="IPR052338">
    <property type="entry name" value="Transposase_5"/>
</dbReference>
<organism evidence="3 4">
    <name type="scientific">Stegodyphus mimosarum</name>
    <name type="common">African social velvet spider</name>
    <dbReference type="NCBI Taxonomy" id="407821"/>
    <lineage>
        <taxon>Eukaryota</taxon>
        <taxon>Metazoa</taxon>
        <taxon>Ecdysozoa</taxon>
        <taxon>Arthropoda</taxon>
        <taxon>Chelicerata</taxon>
        <taxon>Arachnida</taxon>
        <taxon>Araneae</taxon>
        <taxon>Araneomorphae</taxon>
        <taxon>Entelegynae</taxon>
        <taxon>Eresoidea</taxon>
        <taxon>Eresidae</taxon>
        <taxon>Stegodyphus</taxon>
    </lineage>
</organism>
<dbReference type="OrthoDB" id="6435233at2759"/>
<feature type="domain" description="Transposase Tc1-like" evidence="1">
    <location>
        <begin position="5"/>
        <end position="78"/>
    </location>
</feature>
<dbReference type="Proteomes" id="UP000054359">
    <property type="component" value="Unassembled WGS sequence"/>
</dbReference>
<proteinExistence type="predicted"/>
<dbReference type="InterPro" id="IPR038717">
    <property type="entry name" value="Tc1-like_DDE_dom"/>
</dbReference>
<dbReference type="EMBL" id="KK114886">
    <property type="protein sequence ID" value="KFM63614.1"/>
    <property type="molecule type" value="Genomic_DNA"/>
</dbReference>
<reference evidence="3 4" key="1">
    <citation type="submission" date="2013-11" db="EMBL/GenBank/DDBJ databases">
        <title>Genome sequencing of Stegodyphus mimosarum.</title>
        <authorList>
            <person name="Bechsgaard J."/>
        </authorList>
    </citation>
    <scope>NUCLEOTIDE SEQUENCE [LARGE SCALE GENOMIC DNA]</scope>
</reference>
<dbReference type="AlphaFoldDB" id="A0A087TES5"/>
<dbReference type="Pfam" id="PF01498">
    <property type="entry name" value="HTH_Tnp_Tc3_2"/>
    <property type="match status" value="1"/>
</dbReference>
<evidence type="ECO:0000313" key="4">
    <source>
        <dbReference type="Proteomes" id="UP000054359"/>
    </source>
</evidence>
<keyword evidence="4" id="KW-1185">Reference proteome</keyword>
<dbReference type="GO" id="GO:0003677">
    <property type="term" value="F:DNA binding"/>
    <property type="evidence" value="ECO:0007669"/>
    <property type="project" value="InterPro"/>
</dbReference>
<accession>A0A087TES5</accession>
<dbReference type="GO" id="GO:0006313">
    <property type="term" value="P:DNA transposition"/>
    <property type="evidence" value="ECO:0007669"/>
    <property type="project" value="InterPro"/>
</dbReference>
<dbReference type="InterPro" id="IPR036397">
    <property type="entry name" value="RNaseH_sf"/>
</dbReference>
<name>A0A087TES5_STEMI</name>
<dbReference type="InterPro" id="IPR002492">
    <property type="entry name" value="Transposase_Tc1-like"/>
</dbReference>
<feature type="domain" description="Tc1-like transposase DDE" evidence="2">
    <location>
        <begin position="87"/>
        <end position="229"/>
    </location>
</feature>
<protein>
    <submittedName>
        <fullName evidence="3">Transposable element Tcb2 transposase</fullName>
    </submittedName>
</protein>
<dbReference type="PANTHER" id="PTHR23022">
    <property type="entry name" value="TRANSPOSABLE ELEMENT-RELATED"/>
    <property type="match status" value="1"/>
</dbReference>
<evidence type="ECO:0000313" key="3">
    <source>
        <dbReference type="EMBL" id="KFM63614.1"/>
    </source>
</evidence>